<proteinExistence type="predicted"/>
<dbReference type="HOGENOM" id="CLU_2000190_0_0_7"/>
<organism evidence="2 3">
    <name type="scientific">Desulforapulum autotrophicum (strain ATCC 43914 / DSM 3382 / VKM B-1955 / HRM2)</name>
    <name type="common">Desulfobacterium autotrophicum</name>
    <dbReference type="NCBI Taxonomy" id="177437"/>
    <lineage>
        <taxon>Bacteria</taxon>
        <taxon>Pseudomonadati</taxon>
        <taxon>Thermodesulfobacteriota</taxon>
        <taxon>Desulfobacteria</taxon>
        <taxon>Desulfobacterales</taxon>
        <taxon>Desulfobacteraceae</taxon>
        <taxon>Desulforapulum</taxon>
    </lineage>
</organism>
<feature type="region of interest" description="Disordered" evidence="1">
    <location>
        <begin position="10"/>
        <end position="31"/>
    </location>
</feature>
<feature type="compositionally biased region" description="Basic and acidic residues" evidence="1">
    <location>
        <begin position="21"/>
        <end position="31"/>
    </location>
</feature>
<evidence type="ECO:0000313" key="2">
    <source>
        <dbReference type="EMBL" id="ACN13409.1"/>
    </source>
</evidence>
<keyword evidence="3" id="KW-1185">Reference proteome</keyword>
<dbReference type="STRING" id="177437.HRM2_02870"/>
<dbReference type="EMBL" id="CP001087">
    <property type="protein sequence ID" value="ACN13409.1"/>
    <property type="molecule type" value="Genomic_DNA"/>
</dbReference>
<evidence type="ECO:0000313" key="3">
    <source>
        <dbReference type="Proteomes" id="UP000000442"/>
    </source>
</evidence>
<dbReference type="Proteomes" id="UP000000442">
    <property type="component" value="Chromosome"/>
</dbReference>
<sequence length="124" mass="14461">MSIKWKFWQKSPQPLDPNSAKTDKLQKPRELPDRVGRHMVVKMELDPDWVWSLRCVYRKKADQPGMFEIRIVDIHDLAEVGMRQLNYASLDLHPELILYQGAYKKDSDQVHITRGSADQRSTAA</sequence>
<dbReference type="KEGG" id="dat:HRM2_02870"/>
<evidence type="ECO:0000256" key="1">
    <source>
        <dbReference type="SAM" id="MobiDB-lite"/>
    </source>
</evidence>
<dbReference type="OrthoDB" id="5420768at2"/>
<accession>C0QFL3</accession>
<protein>
    <submittedName>
        <fullName evidence="2">Uncharacterized protein</fullName>
    </submittedName>
</protein>
<gene>
    <name evidence="2" type="ordered locus">HRM2_02870</name>
</gene>
<dbReference type="RefSeq" id="WP_012662658.1">
    <property type="nucleotide sequence ID" value="NC_012108.1"/>
</dbReference>
<dbReference type="AlphaFoldDB" id="C0QFL3"/>
<name>C0QFL3_DESAH</name>
<reference evidence="2 3" key="1">
    <citation type="journal article" date="2009" name="Environ. Microbiol.">
        <title>Genome sequence of Desulfobacterium autotrophicum HRM2, a marine sulfate reducer oxidizing organic carbon completely to carbon dioxide.</title>
        <authorList>
            <person name="Strittmatter A.W."/>
            <person name="Liesegang H."/>
            <person name="Rabus R."/>
            <person name="Decker I."/>
            <person name="Amann J."/>
            <person name="Andres S."/>
            <person name="Henne A."/>
            <person name="Fricke W.F."/>
            <person name="Martinez-Arias R."/>
            <person name="Bartels D."/>
            <person name="Goesmann A."/>
            <person name="Krause L."/>
            <person name="Puehler A."/>
            <person name="Klenk H.P."/>
            <person name="Richter M."/>
            <person name="Schuler M."/>
            <person name="Gloeckner F.O."/>
            <person name="Meyerdierks A."/>
            <person name="Gottschalk G."/>
            <person name="Amann R."/>
        </authorList>
    </citation>
    <scope>NUCLEOTIDE SEQUENCE [LARGE SCALE GENOMIC DNA]</scope>
    <source>
        <strain evidence="3">ATCC 43914 / DSM 3382 / HRM2</strain>
    </source>
</reference>